<dbReference type="HOGENOM" id="CLU_1652190_0_0_1"/>
<evidence type="ECO:0000313" key="2">
    <source>
        <dbReference type="EMBL" id="EPS94908.1"/>
    </source>
</evidence>
<feature type="region of interest" description="Disordered" evidence="1">
    <location>
        <begin position="1"/>
        <end position="128"/>
    </location>
</feature>
<organism evidence="2 3">
    <name type="scientific">Fomitopsis schrenkii</name>
    <name type="common">Brown rot fungus</name>
    <dbReference type="NCBI Taxonomy" id="2126942"/>
    <lineage>
        <taxon>Eukaryota</taxon>
        <taxon>Fungi</taxon>
        <taxon>Dikarya</taxon>
        <taxon>Basidiomycota</taxon>
        <taxon>Agaricomycotina</taxon>
        <taxon>Agaricomycetes</taxon>
        <taxon>Polyporales</taxon>
        <taxon>Fomitopsis</taxon>
    </lineage>
</organism>
<feature type="compositionally biased region" description="Low complexity" evidence="1">
    <location>
        <begin position="45"/>
        <end position="78"/>
    </location>
</feature>
<name>S8DUJ9_FOMSC</name>
<dbReference type="InParanoid" id="S8DUJ9"/>
<proteinExistence type="predicted"/>
<reference evidence="2 3" key="1">
    <citation type="journal article" date="2012" name="Science">
        <title>The Paleozoic origin of enzymatic lignin decomposition reconstructed from 31 fungal genomes.</title>
        <authorList>
            <person name="Floudas D."/>
            <person name="Binder M."/>
            <person name="Riley R."/>
            <person name="Barry K."/>
            <person name="Blanchette R.A."/>
            <person name="Henrissat B."/>
            <person name="Martinez A.T."/>
            <person name="Otillar R."/>
            <person name="Spatafora J.W."/>
            <person name="Yadav J.S."/>
            <person name="Aerts A."/>
            <person name="Benoit I."/>
            <person name="Boyd A."/>
            <person name="Carlson A."/>
            <person name="Copeland A."/>
            <person name="Coutinho P.M."/>
            <person name="de Vries R.P."/>
            <person name="Ferreira P."/>
            <person name="Findley K."/>
            <person name="Foster B."/>
            <person name="Gaskell J."/>
            <person name="Glotzer D."/>
            <person name="Gorecki P."/>
            <person name="Heitman J."/>
            <person name="Hesse C."/>
            <person name="Hori C."/>
            <person name="Igarashi K."/>
            <person name="Jurgens J.A."/>
            <person name="Kallen N."/>
            <person name="Kersten P."/>
            <person name="Kohler A."/>
            <person name="Kuees U."/>
            <person name="Kumar T.K.A."/>
            <person name="Kuo A."/>
            <person name="LaButti K."/>
            <person name="Larrondo L.F."/>
            <person name="Lindquist E."/>
            <person name="Ling A."/>
            <person name="Lombard V."/>
            <person name="Lucas S."/>
            <person name="Lundell T."/>
            <person name="Martin R."/>
            <person name="McLaughlin D.J."/>
            <person name="Morgenstern I."/>
            <person name="Morin E."/>
            <person name="Murat C."/>
            <person name="Nagy L.G."/>
            <person name="Nolan M."/>
            <person name="Ohm R.A."/>
            <person name="Patyshakuliyeva A."/>
            <person name="Rokas A."/>
            <person name="Ruiz-Duenas F.J."/>
            <person name="Sabat G."/>
            <person name="Salamov A."/>
            <person name="Samejima M."/>
            <person name="Schmutz J."/>
            <person name="Slot J.C."/>
            <person name="St John F."/>
            <person name="Stenlid J."/>
            <person name="Sun H."/>
            <person name="Sun S."/>
            <person name="Syed K."/>
            <person name="Tsang A."/>
            <person name="Wiebenga A."/>
            <person name="Young D."/>
            <person name="Pisabarro A."/>
            <person name="Eastwood D.C."/>
            <person name="Martin F."/>
            <person name="Cullen D."/>
            <person name="Grigoriev I.V."/>
            <person name="Hibbett D.S."/>
        </authorList>
    </citation>
    <scope>NUCLEOTIDE SEQUENCE</scope>
    <source>
        <strain evidence="3">FP-58527</strain>
    </source>
</reference>
<evidence type="ECO:0000313" key="3">
    <source>
        <dbReference type="Proteomes" id="UP000015241"/>
    </source>
</evidence>
<accession>S8DUJ9</accession>
<dbReference type="EMBL" id="KE504220">
    <property type="protein sequence ID" value="EPS94908.1"/>
    <property type="molecule type" value="Genomic_DNA"/>
</dbReference>
<sequence>MPPPSNVPSRILPPRVPSRAPFRAPSHHGSVGSTRSIAPTLPIPSTSSCSGPAFASSAPPARPSDSPSSTTASSLPHPVVASSVPTGSSSLPHPAPGPSTSSCPDYAAPGPSKPKRRGGYQPRKVSRAHDMAAGLTAFYGSPEQLLSRMDEFDKVWEPPN</sequence>
<gene>
    <name evidence="2" type="ORF">FOMPIDRAFT_94825</name>
</gene>
<keyword evidence="3" id="KW-1185">Reference proteome</keyword>
<dbReference type="AlphaFoldDB" id="S8DUJ9"/>
<protein>
    <submittedName>
        <fullName evidence="2">Uncharacterized protein</fullName>
    </submittedName>
</protein>
<evidence type="ECO:0000256" key="1">
    <source>
        <dbReference type="SAM" id="MobiDB-lite"/>
    </source>
</evidence>
<dbReference type="Proteomes" id="UP000015241">
    <property type="component" value="Unassembled WGS sequence"/>
</dbReference>